<organism evidence="1 2">
    <name type="scientific">Chitinophaga arvensicola</name>
    <dbReference type="NCBI Taxonomy" id="29529"/>
    <lineage>
        <taxon>Bacteria</taxon>
        <taxon>Pseudomonadati</taxon>
        <taxon>Bacteroidota</taxon>
        <taxon>Chitinophagia</taxon>
        <taxon>Chitinophagales</taxon>
        <taxon>Chitinophagaceae</taxon>
        <taxon>Chitinophaga</taxon>
    </lineage>
</organism>
<keyword evidence="2" id="KW-1185">Reference proteome</keyword>
<protein>
    <submittedName>
        <fullName evidence="1">Uncharacterized protein</fullName>
    </submittedName>
</protein>
<evidence type="ECO:0000313" key="1">
    <source>
        <dbReference type="EMBL" id="SEW20277.1"/>
    </source>
</evidence>
<accession>A0A1I0Q074</accession>
<dbReference type="Proteomes" id="UP000199310">
    <property type="component" value="Unassembled WGS sequence"/>
</dbReference>
<gene>
    <name evidence="1" type="ORF">SAMN04488122_1126</name>
</gene>
<name>A0A1I0Q074_9BACT</name>
<evidence type="ECO:0000313" key="2">
    <source>
        <dbReference type="Proteomes" id="UP000199310"/>
    </source>
</evidence>
<dbReference type="EMBL" id="FOJG01000001">
    <property type="protein sequence ID" value="SEW20277.1"/>
    <property type="molecule type" value="Genomic_DNA"/>
</dbReference>
<sequence>MCDYVPPVCKFRLIERGTGHDLVYGSYAKIPLDSIRIGMKDTSFQVKQSVDTAHQTAFLYFTALANQTLRVGLPGKKTSAEMIFLLKTVGCCGVEIHGMLMNDNPDPLPKDSAGVFLVYFRL</sequence>
<dbReference type="AlphaFoldDB" id="A0A1I0Q074"/>
<reference evidence="2" key="1">
    <citation type="submission" date="2016-10" db="EMBL/GenBank/DDBJ databases">
        <authorList>
            <person name="Varghese N."/>
            <person name="Submissions S."/>
        </authorList>
    </citation>
    <scope>NUCLEOTIDE SEQUENCE [LARGE SCALE GENOMIC DNA]</scope>
    <source>
        <strain evidence="2">DSM 3695</strain>
    </source>
</reference>
<dbReference type="STRING" id="29529.SAMN04488122_1126"/>
<proteinExistence type="predicted"/>